<protein>
    <recommendedName>
        <fullName evidence="4">Nucleoporin NUP53</fullName>
    </recommendedName>
</protein>
<keyword evidence="3" id="KW-1185">Reference proteome</keyword>
<feature type="region of interest" description="Disordered" evidence="1">
    <location>
        <begin position="1"/>
        <end position="49"/>
    </location>
</feature>
<feature type="compositionally biased region" description="Polar residues" evidence="1">
    <location>
        <begin position="88"/>
        <end position="118"/>
    </location>
</feature>
<proteinExistence type="predicted"/>
<feature type="compositionally biased region" description="Polar residues" evidence="1">
    <location>
        <begin position="317"/>
        <end position="330"/>
    </location>
</feature>
<feature type="region of interest" description="Disordered" evidence="1">
    <location>
        <begin position="62"/>
        <end position="127"/>
    </location>
</feature>
<sequence>MEYNRSDRQPSAPRARRAVAETGSFGKSTRRSRSRTGSAPPKREDANMKVADDLFSKFLATGSKLDDDDITTSNNNTASGAAPKRKTSYLSQNITASASSTQDANDGTTSGDQATTSAQQPQPPHFQKEPTEVILRGYASPDQQYAAVNHYEQVAGRICEDYAREPPPGARRYKSELRDPALTRRHPAPTRAERQKVVRVAGGEHWIKVTFESADAADAAVYASPQKILGHLVYAEHWHGLPPKEDAAVVDVVGDAGMLDPATATGAGRSNFGGHGRGGAFRRHPSLGGGGRGGNGNGSGSGGKNWTGGAAPLGAQGTATGLNNGSPQGSQTSTGTLDTATASTATVTGAQVPENGSTSTSTSTGAQNPNNNADSVYCNVIPTARRVKLLPADQAMAPQPSPMQLLLARIPLIGWFSGSMIGNEVPRNEVGEFDLARASLFWRLMFYLDLWFGLFGSDLVSGDKED</sequence>
<evidence type="ECO:0008006" key="4">
    <source>
        <dbReference type="Google" id="ProtNLM"/>
    </source>
</evidence>
<evidence type="ECO:0000313" key="3">
    <source>
        <dbReference type="Proteomes" id="UP000012174"/>
    </source>
</evidence>
<accession>M7T3C6</accession>
<feature type="region of interest" description="Disordered" evidence="1">
    <location>
        <begin position="263"/>
        <end position="371"/>
    </location>
</feature>
<reference evidence="3" key="1">
    <citation type="journal article" date="2013" name="Genome Announc.">
        <title>Draft genome sequence of the grapevine dieback fungus Eutypa lata UCR-EL1.</title>
        <authorList>
            <person name="Blanco-Ulate B."/>
            <person name="Rolshausen P.E."/>
            <person name="Cantu D."/>
        </authorList>
    </citation>
    <scope>NUCLEOTIDE SEQUENCE [LARGE SCALE GENOMIC DNA]</scope>
    <source>
        <strain evidence="3">UCR-EL1</strain>
    </source>
</reference>
<dbReference type="EMBL" id="KB705712">
    <property type="protein sequence ID" value="EMR71072.1"/>
    <property type="molecule type" value="Genomic_DNA"/>
</dbReference>
<dbReference type="Gene3D" id="3.30.70.330">
    <property type="match status" value="1"/>
</dbReference>
<evidence type="ECO:0000313" key="2">
    <source>
        <dbReference type="EMBL" id="EMR71072.1"/>
    </source>
</evidence>
<dbReference type="OMA" id="QGMICED"/>
<feature type="compositionally biased region" description="Gly residues" evidence="1">
    <location>
        <begin position="287"/>
        <end position="306"/>
    </location>
</feature>
<dbReference type="Proteomes" id="UP000012174">
    <property type="component" value="Unassembled WGS sequence"/>
</dbReference>
<name>M7T3C6_EUTLA</name>
<dbReference type="eggNOG" id="ENOG502SIXR">
    <property type="taxonomic scope" value="Eukaryota"/>
</dbReference>
<gene>
    <name evidence="2" type="ORF">UCREL1_1888</name>
</gene>
<dbReference type="AlphaFoldDB" id="M7T3C6"/>
<dbReference type="OrthoDB" id="8033832at2759"/>
<feature type="compositionally biased region" description="Low complexity" evidence="1">
    <location>
        <begin position="331"/>
        <end position="364"/>
    </location>
</feature>
<dbReference type="InterPro" id="IPR012677">
    <property type="entry name" value="Nucleotide-bd_a/b_plait_sf"/>
</dbReference>
<organism evidence="2 3">
    <name type="scientific">Eutypa lata (strain UCR-EL1)</name>
    <name type="common">Grapevine dieback disease fungus</name>
    <name type="synonym">Eutypa armeniacae</name>
    <dbReference type="NCBI Taxonomy" id="1287681"/>
    <lineage>
        <taxon>Eukaryota</taxon>
        <taxon>Fungi</taxon>
        <taxon>Dikarya</taxon>
        <taxon>Ascomycota</taxon>
        <taxon>Pezizomycotina</taxon>
        <taxon>Sordariomycetes</taxon>
        <taxon>Xylariomycetidae</taxon>
        <taxon>Xylariales</taxon>
        <taxon>Diatrypaceae</taxon>
        <taxon>Eutypa</taxon>
    </lineage>
</organism>
<dbReference type="STRING" id="1287681.M7T3C6"/>
<dbReference type="HOGENOM" id="CLU_014181_0_0_1"/>
<evidence type="ECO:0000256" key="1">
    <source>
        <dbReference type="SAM" id="MobiDB-lite"/>
    </source>
</evidence>
<dbReference type="KEGG" id="ela:UCREL1_1888"/>